<feature type="transmembrane region" description="Helical" evidence="11">
    <location>
        <begin position="381"/>
        <end position="400"/>
    </location>
</feature>
<evidence type="ECO:0000256" key="4">
    <source>
        <dbReference type="ARBA" id="ARBA00022485"/>
    </source>
</evidence>
<feature type="domain" description="4Fe-4S ferredoxin-type" evidence="12">
    <location>
        <begin position="48"/>
        <end position="79"/>
    </location>
</feature>
<evidence type="ECO:0000256" key="9">
    <source>
        <dbReference type="ARBA" id="ARBA00023014"/>
    </source>
</evidence>
<feature type="transmembrane region" description="Helical" evidence="11">
    <location>
        <begin position="440"/>
        <end position="462"/>
    </location>
</feature>
<evidence type="ECO:0000256" key="3">
    <source>
        <dbReference type="ARBA" id="ARBA00022475"/>
    </source>
</evidence>
<dbReference type="Gene3D" id="3.30.70.20">
    <property type="match status" value="2"/>
</dbReference>
<keyword evidence="10 11" id="KW-0472">Membrane</keyword>
<dbReference type="InterPro" id="IPR017896">
    <property type="entry name" value="4Fe4S_Fe-S-bd"/>
</dbReference>
<keyword evidence="6" id="KW-0479">Metal-binding</keyword>
<dbReference type="InterPro" id="IPR005614">
    <property type="entry name" value="NrfD-like"/>
</dbReference>
<dbReference type="EMBL" id="KF170421">
    <property type="protein sequence ID" value="AGO87975.1"/>
    <property type="molecule type" value="Genomic_DNA"/>
</dbReference>
<dbReference type="GO" id="GO:0046872">
    <property type="term" value="F:metal ion binding"/>
    <property type="evidence" value="ECO:0007669"/>
    <property type="project" value="UniProtKB-KW"/>
</dbReference>
<evidence type="ECO:0000259" key="12">
    <source>
        <dbReference type="PROSITE" id="PS51379"/>
    </source>
</evidence>
<feature type="transmembrane region" description="Helical" evidence="11">
    <location>
        <begin position="483"/>
        <end position="501"/>
    </location>
</feature>
<feature type="domain" description="4Fe-4S ferredoxin-type" evidence="12">
    <location>
        <begin position="3"/>
        <end position="33"/>
    </location>
</feature>
<keyword evidence="3" id="KW-1003">Cell membrane</keyword>
<dbReference type="PROSITE" id="PS51379">
    <property type="entry name" value="4FE4S_FER_2"/>
    <property type="match status" value="3"/>
</dbReference>
<keyword evidence="8" id="KW-0408">Iron</keyword>
<protein>
    <submittedName>
        <fullName evidence="13">Fe-S-cluster-containing hydrogenase components 1-like protein</fullName>
    </submittedName>
</protein>
<evidence type="ECO:0000313" key="13">
    <source>
        <dbReference type="EMBL" id="AGO87975.1"/>
    </source>
</evidence>
<keyword evidence="5 11" id="KW-0812">Transmembrane</keyword>
<keyword evidence="9" id="KW-0411">Iron-sulfur</keyword>
<organism evidence="13">
    <name type="scientific">uncultured bacterium FPPP_13C3</name>
    <dbReference type="NCBI Taxonomy" id="1343845"/>
    <lineage>
        <taxon>Bacteria</taxon>
        <taxon>environmental samples</taxon>
    </lineage>
</organism>
<reference evidence="13" key="1">
    <citation type="journal article" date="2014" name="ISME J.">
        <title>Genomic properties of Marine Group A bacteria indicate a role in the marine sulfur cycle.</title>
        <authorList>
            <person name="Wright J.J."/>
            <person name="Mewis K."/>
            <person name="Hanson N.W."/>
            <person name="Konwar K.M."/>
            <person name="Maas K.R."/>
            <person name="Hallam S.J."/>
        </authorList>
    </citation>
    <scope>NUCLEOTIDE SEQUENCE</scope>
</reference>
<keyword evidence="4" id="KW-0004">4Fe-4S</keyword>
<evidence type="ECO:0000256" key="10">
    <source>
        <dbReference type="ARBA" id="ARBA00023136"/>
    </source>
</evidence>
<comment type="similarity">
    <text evidence="2">Belongs to the NrfD family.</text>
</comment>
<comment type="subcellular location">
    <subcellularLocation>
        <location evidence="1">Cell membrane</location>
        <topology evidence="1">Multi-pass membrane protein</topology>
    </subcellularLocation>
</comment>
<dbReference type="GO" id="GO:0005886">
    <property type="term" value="C:plasma membrane"/>
    <property type="evidence" value="ECO:0007669"/>
    <property type="project" value="UniProtKB-SubCell"/>
</dbReference>
<proteinExistence type="inferred from homology"/>
<feature type="transmembrane region" description="Helical" evidence="11">
    <location>
        <begin position="349"/>
        <end position="369"/>
    </location>
</feature>
<dbReference type="GO" id="GO:0051539">
    <property type="term" value="F:4 iron, 4 sulfur cluster binding"/>
    <property type="evidence" value="ECO:0007669"/>
    <property type="project" value="UniProtKB-KW"/>
</dbReference>
<dbReference type="PANTHER" id="PTHR43177">
    <property type="entry name" value="PROTEIN NRFC"/>
    <property type="match status" value="1"/>
</dbReference>
<sequence length="536" mass="60117">MNYGFVIDNRMCIGCHACTVACKSEHDVSIGVNRTHVKYIEKGEFPNSTREFSVHRCNHCADAPCVEICPTTALYDRADGIVDFDNDRCIGCKSCMQACPYDALYIDPDTNTAAKCNYCAHKVDSGYEPACVTVCPVEAIISGDLDDPSTHISQLVANENTTTRKPEKMTDPNLYYVNGSKEMLDPNATSQEDTYVWSEQSQGVGHYAKYADKRLADSDTENLLVQLAMENSARTGKSFDQRAIDNVAKEIQQDIDQGNARRVYDSPSKGVLWGWEVSGYVWTKAMATGTFLMMGLWNFLKGPLDSSSEFYGIITTLIFMGITGALLVKDLDRPDRFLYVLLRPQWKSWLVKGAYIITIFGGLVTIKLIDNIYGFNWNWLWVLGSIFSVLGAIYTAFLFAQARARDLWQSKWVSATHMLVHAIISGSFVLMIISPLSKNYMANFLLLSITINIIIIMKEILFPHNTPDSKKAIHLMTKGYYSKYFWLGITLGSFIPIIMLSTQIGELVIIAGVLSLIGNYLTEYVRIRIPQMIPLS</sequence>
<evidence type="ECO:0000256" key="6">
    <source>
        <dbReference type="ARBA" id="ARBA00022723"/>
    </source>
</evidence>
<keyword evidence="7 11" id="KW-1133">Transmembrane helix</keyword>
<dbReference type="Pfam" id="PF03916">
    <property type="entry name" value="NrfD"/>
    <property type="match status" value="1"/>
</dbReference>
<dbReference type="InterPro" id="IPR050954">
    <property type="entry name" value="ET_IronSulfur_Cluster-Binding"/>
</dbReference>
<feature type="transmembrane region" description="Helical" evidence="11">
    <location>
        <begin position="412"/>
        <end position="434"/>
    </location>
</feature>
<feature type="transmembrane region" description="Helical" evidence="11">
    <location>
        <begin position="310"/>
        <end position="328"/>
    </location>
</feature>
<dbReference type="AlphaFoldDB" id="S4WA41"/>
<evidence type="ECO:0000256" key="8">
    <source>
        <dbReference type="ARBA" id="ARBA00023004"/>
    </source>
</evidence>
<dbReference type="SUPFAM" id="SSF54862">
    <property type="entry name" value="4Fe-4S ferredoxins"/>
    <property type="match status" value="1"/>
</dbReference>
<evidence type="ECO:0000256" key="2">
    <source>
        <dbReference type="ARBA" id="ARBA00008929"/>
    </source>
</evidence>
<feature type="domain" description="4Fe-4S ferredoxin-type" evidence="12">
    <location>
        <begin position="80"/>
        <end position="109"/>
    </location>
</feature>
<dbReference type="Gene3D" id="1.20.1630.10">
    <property type="entry name" value="Formate dehydrogenase/DMSO reductase domain"/>
    <property type="match status" value="1"/>
</dbReference>
<evidence type="ECO:0000256" key="5">
    <source>
        <dbReference type="ARBA" id="ARBA00022692"/>
    </source>
</evidence>
<dbReference type="InterPro" id="IPR017900">
    <property type="entry name" value="4Fe4S_Fe_S_CS"/>
</dbReference>
<dbReference type="PROSITE" id="PS00198">
    <property type="entry name" value="4FE4S_FER_1"/>
    <property type="match status" value="1"/>
</dbReference>
<dbReference type="PANTHER" id="PTHR43177:SF3">
    <property type="entry name" value="PROTEIN NRFC HOMOLOG"/>
    <property type="match status" value="1"/>
</dbReference>
<dbReference type="Pfam" id="PF13247">
    <property type="entry name" value="Fer4_11"/>
    <property type="match status" value="1"/>
</dbReference>
<feature type="transmembrane region" description="Helical" evidence="11">
    <location>
        <begin position="507"/>
        <end position="525"/>
    </location>
</feature>
<evidence type="ECO:0000256" key="11">
    <source>
        <dbReference type="SAM" id="Phobius"/>
    </source>
</evidence>
<evidence type="ECO:0000256" key="7">
    <source>
        <dbReference type="ARBA" id="ARBA00022989"/>
    </source>
</evidence>
<feature type="transmembrane region" description="Helical" evidence="11">
    <location>
        <begin position="279"/>
        <end position="298"/>
    </location>
</feature>
<name>S4WA41_9BACT</name>
<evidence type="ECO:0000256" key="1">
    <source>
        <dbReference type="ARBA" id="ARBA00004651"/>
    </source>
</evidence>
<accession>S4WA41</accession>
<dbReference type="CDD" id="cd10551">
    <property type="entry name" value="PsrB"/>
    <property type="match status" value="1"/>
</dbReference>